<evidence type="ECO:0000256" key="8">
    <source>
        <dbReference type="ARBA" id="ARBA00023038"/>
    </source>
</evidence>
<dbReference type="Gene3D" id="2.10.110.10">
    <property type="entry name" value="Cysteine Rich Protein"/>
    <property type="match status" value="2"/>
</dbReference>
<protein>
    <recommendedName>
        <fullName evidence="15">LIM homeobox transcription factor 1-alpha</fullName>
    </recommendedName>
    <alternativeName>
        <fullName evidence="16">LIM/homeobox protein LMX1A</fullName>
    </alternativeName>
</protein>
<name>A0AAN8D185_CHAGU</name>
<evidence type="ECO:0000256" key="16">
    <source>
        <dbReference type="ARBA" id="ARBA00084001"/>
    </source>
</evidence>
<dbReference type="PANTHER" id="PTHR24208:SF118">
    <property type="entry name" value="LIM HOMEOBOX TRANSCRIPTION FACTOR 1-ALPHA"/>
    <property type="match status" value="1"/>
</dbReference>
<evidence type="ECO:0000256" key="4">
    <source>
        <dbReference type="ARBA" id="ARBA00022723"/>
    </source>
</evidence>
<dbReference type="InterPro" id="IPR001356">
    <property type="entry name" value="HD"/>
</dbReference>
<dbReference type="SMART" id="SM00132">
    <property type="entry name" value="LIM"/>
    <property type="match status" value="2"/>
</dbReference>
<dbReference type="InterPro" id="IPR017970">
    <property type="entry name" value="Homeobox_CS"/>
</dbReference>
<dbReference type="PROSITE" id="PS50071">
    <property type="entry name" value="HOMEOBOX_2"/>
    <property type="match status" value="1"/>
</dbReference>
<evidence type="ECO:0000256" key="7">
    <source>
        <dbReference type="ARBA" id="ARBA00023015"/>
    </source>
</evidence>
<evidence type="ECO:0000256" key="19">
    <source>
        <dbReference type="RuleBase" id="RU000682"/>
    </source>
</evidence>
<feature type="region of interest" description="Disordered" evidence="20">
    <location>
        <begin position="270"/>
        <end position="333"/>
    </location>
</feature>
<evidence type="ECO:0000256" key="3">
    <source>
        <dbReference type="ARBA" id="ARBA00022473"/>
    </source>
</evidence>
<keyword evidence="5" id="KW-0677">Repeat</keyword>
<evidence type="ECO:0000256" key="17">
    <source>
        <dbReference type="PROSITE-ProRule" id="PRU00108"/>
    </source>
</evidence>
<dbReference type="FunFam" id="1.10.10.60:FF:000095">
    <property type="entry name" value="LIM homeobox transcription factor 1 beta"/>
    <property type="match status" value="1"/>
</dbReference>
<dbReference type="SMART" id="SM00389">
    <property type="entry name" value="HOX"/>
    <property type="match status" value="1"/>
</dbReference>
<dbReference type="PROSITE" id="PS50023">
    <property type="entry name" value="LIM_DOMAIN_2"/>
    <property type="match status" value="2"/>
</dbReference>
<dbReference type="Pfam" id="PF00412">
    <property type="entry name" value="LIM"/>
    <property type="match status" value="2"/>
</dbReference>
<feature type="domain" description="LIM zinc-binding" evidence="21">
    <location>
        <begin position="53"/>
        <end position="111"/>
    </location>
</feature>
<dbReference type="GO" id="GO:0046872">
    <property type="term" value="F:metal ion binding"/>
    <property type="evidence" value="ECO:0007669"/>
    <property type="project" value="UniProtKB-KW"/>
</dbReference>
<keyword evidence="4 18" id="KW-0479">Metal-binding</keyword>
<evidence type="ECO:0000256" key="11">
    <source>
        <dbReference type="ARBA" id="ARBA00023159"/>
    </source>
</evidence>
<comment type="function">
    <text evidence="14">Acts as a transcriptional activator by binding to an A/T-rich sequence, the FLAT element, in the insulin gene promoter. Required for development of the roof plate and, in turn, for specification of dorsal cell fates in the CNS and developing vertebrae.</text>
</comment>
<comment type="subcellular location">
    <subcellularLocation>
        <location evidence="2 17 19">Nucleus</location>
    </subcellularLocation>
</comment>
<evidence type="ECO:0000256" key="15">
    <source>
        <dbReference type="ARBA" id="ARBA00069615"/>
    </source>
</evidence>
<keyword evidence="8 18" id="KW-0440">LIM domain</keyword>
<dbReference type="PANTHER" id="PTHR24208">
    <property type="entry name" value="LIM/HOMEOBOX PROTEIN LHX"/>
    <property type="match status" value="1"/>
</dbReference>
<proteinExistence type="predicted"/>
<reference evidence="23 24" key="1">
    <citation type="journal article" date="2023" name="Mol. Biol. Evol.">
        <title>Genomics of Secondarily Temperate Adaptation in the Only Non-Antarctic Icefish.</title>
        <authorList>
            <person name="Rivera-Colon A.G."/>
            <person name="Rayamajhi N."/>
            <person name="Minhas B.F."/>
            <person name="Madrigal G."/>
            <person name="Bilyk K.T."/>
            <person name="Yoon V."/>
            <person name="Hune M."/>
            <person name="Gregory S."/>
            <person name="Cheng C.H.C."/>
            <person name="Catchen J.M."/>
        </authorList>
    </citation>
    <scope>NUCLEOTIDE SEQUENCE [LARGE SCALE GENOMIC DNA]</scope>
    <source>
        <tissue evidence="23">White muscle</tissue>
    </source>
</reference>
<evidence type="ECO:0000256" key="14">
    <source>
        <dbReference type="ARBA" id="ARBA00056241"/>
    </source>
</evidence>
<evidence type="ECO:0000256" key="6">
    <source>
        <dbReference type="ARBA" id="ARBA00022833"/>
    </source>
</evidence>
<evidence type="ECO:0000256" key="18">
    <source>
        <dbReference type="PROSITE-ProRule" id="PRU00125"/>
    </source>
</evidence>
<dbReference type="SUPFAM" id="SSF46689">
    <property type="entry name" value="Homeodomain-like"/>
    <property type="match status" value="1"/>
</dbReference>
<dbReference type="Gene3D" id="1.10.10.60">
    <property type="entry name" value="Homeodomain-like"/>
    <property type="match status" value="1"/>
</dbReference>
<evidence type="ECO:0000256" key="2">
    <source>
        <dbReference type="ARBA" id="ARBA00004123"/>
    </source>
</evidence>
<dbReference type="GO" id="GO:0005634">
    <property type="term" value="C:nucleus"/>
    <property type="evidence" value="ECO:0007669"/>
    <property type="project" value="UniProtKB-SubCell"/>
</dbReference>
<feature type="DNA-binding region" description="Homeobox" evidence="17">
    <location>
        <begin position="212"/>
        <end position="271"/>
    </location>
</feature>
<accession>A0AAN8D185</accession>
<dbReference type="InterPro" id="IPR050453">
    <property type="entry name" value="LIM_Homeobox_TF"/>
</dbReference>
<evidence type="ECO:0000256" key="9">
    <source>
        <dbReference type="ARBA" id="ARBA00023125"/>
    </source>
</evidence>
<feature type="domain" description="Homeobox" evidence="22">
    <location>
        <begin position="210"/>
        <end position="270"/>
    </location>
</feature>
<dbReference type="AlphaFoldDB" id="A0AAN8D185"/>
<keyword evidence="7" id="KW-0805">Transcription regulation</keyword>
<keyword evidence="3" id="KW-0217">Developmental protein</keyword>
<gene>
    <name evidence="23" type="ORF">CgunFtcFv8_008400</name>
</gene>
<dbReference type="GO" id="GO:0071542">
    <property type="term" value="P:dopaminergic neuron differentiation"/>
    <property type="evidence" value="ECO:0007669"/>
    <property type="project" value="UniProtKB-ARBA"/>
</dbReference>
<evidence type="ECO:0000256" key="13">
    <source>
        <dbReference type="ARBA" id="ARBA00023242"/>
    </source>
</evidence>
<feature type="domain" description="LIM zinc-binding" evidence="21">
    <location>
        <begin position="112"/>
        <end position="174"/>
    </location>
</feature>
<dbReference type="CDD" id="cd09371">
    <property type="entry name" value="LIM1_Lmx1b"/>
    <property type="match status" value="1"/>
</dbReference>
<feature type="region of interest" description="Disordered" evidence="20">
    <location>
        <begin position="22"/>
        <end position="42"/>
    </location>
</feature>
<evidence type="ECO:0000313" key="23">
    <source>
        <dbReference type="EMBL" id="KAK5913917.1"/>
    </source>
</evidence>
<evidence type="ECO:0000259" key="21">
    <source>
        <dbReference type="PROSITE" id="PS50023"/>
    </source>
</evidence>
<feature type="compositionally biased region" description="Low complexity" evidence="20">
    <location>
        <begin position="274"/>
        <end position="289"/>
    </location>
</feature>
<keyword evidence="13 17" id="KW-0539">Nucleus</keyword>
<dbReference type="PROSITE" id="PS00027">
    <property type="entry name" value="HOMEOBOX_1"/>
    <property type="match status" value="1"/>
</dbReference>
<evidence type="ECO:0000256" key="12">
    <source>
        <dbReference type="ARBA" id="ARBA00023163"/>
    </source>
</evidence>
<dbReference type="Pfam" id="PF00046">
    <property type="entry name" value="Homeodomain"/>
    <property type="match status" value="1"/>
</dbReference>
<keyword evidence="12" id="KW-0804">Transcription</keyword>
<keyword evidence="24" id="KW-1185">Reference proteome</keyword>
<evidence type="ECO:0000313" key="24">
    <source>
        <dbReference type="Proteomes" id="UP001331515"/>
    </source>
</evidence>
<dbReference type="InterPro" id="IPR009057">
    <property type="entry name" value="Homeodomain-like_sf"/>
</dbReference>
<dbReference type="Proteomes" id="UP001331515">
    <property type="component" value="Unassembled WGS sequence"/>
</dbReference>
<evidence type="ECO:0000256" key="1">
    <source>
        <dbReference type="ARBA" id="ARBA00003263"/>
    </source>
</evidence>
<keyword evidence="10 17" id="KW-0371">Homeobox</keyword>
<keyword evidence="9 17" id="KW-0238">DNA-binding</keyword>
<sequence>MLPTEISAGVCFTSSDHIEGRREGMKTEDSPQPCQQQPPSSTPFGPEYRGGGEVCAGCESPIADRFLLRVNERSWHETCVKCAVCLSALSGTCYCRDRLLYCKHDYEKLFVRKCSACLQVIGRSELIMRVLGQVYHLGCFTCCECERRLQRGDEFVLKEGQLLCRMDYEKEREMLAAISPTPTDSVKSEDEDGGGGSGGGKGGDDSKDHKRSKRPRTILTTQQRRAFKASFEVSAKPCRKVRETLAAETGLTVRVVQVWFQNQRAKMKKIARRQQQQQQQQQEQEQLGGTRRGPSRGSRQSNDDSEDGSSTHGMDGDAEPFRHGLTPPQLNNEQLHSYDSETVFHDLDSDGSLGHLGDCLLATGDGSLLSGRVGNPIDRLYSMQNSYFTS</sequence>
<comment type="function">
    <text evidence="1">Sequence-specific transcription factor which is part of a developmental regulatory system that provides cells with specific positional identities on the anterior-posterior axis.</text>
</comment>
<dbReference type="FunFam" id="2.10.110.10:FF:000006">
    <property type="entry name" value="LIM homeobox transcription factor 1-beta"/>
    <property type="match status" value="1"/>
</dbReference>
<dbReference type="GO" id="GO:0000981">
    <property type="term" value="F:DNA-binding transcription factor activity, RNA polymerase II-specific"/>
    <property type="evidence" value="ECO:0007669"/>
    <property type="project" value="InterPro"/>
</dbReference>
<keyword evidence="6 18" id="KW-0862">Zinc</keyword>
<dbReference type="InterPro" id="IPR001781">
    <property type="entry name" value="Znf_LIM"/>
</dbReference>
<feature type="region of interest" description="Disordered" evidence="20">
    <location>
        <begin position="177"/>
        <end position="225"/>
    </location>
</feature>
<keyword evidence="11" id="KW-0010">Activator</keyword>
<dbReference type="EMBL" id="JAURVH010001527">
    <property type="protein sequence ID" value="KAK5913917.1"/>
    <property type="molecule type" value="Genomic_DNA"/>
</dbReference>
<dbReference type="PROSITE" id="PS00478">
    <property type="entry name" value="LIM_DOMAIN_1"/>
    <property type="match status" value="1"/>
</dbReference>
<dbReference type="GO" id="GO:0000977">
    <property type="term" value="F:RNA polymerase II transcription regulatory region sequence-specific DNA binding"/>
    <property type="evidence" value="ECO:0007669"/>
    <property type="project" value="TreeGrafter"/>
</dbReference>
<evidence type="ECO:0000259" key="22">
    <source>
        <dbReference type="PROSITE" id="PS50071"/>
    </source>
</evidence>
<feature type="compositionally biased region" description="Low complexity" evidence="20">
    <location>
        <begin position="30"/>
        <end position="39"/>
    </location>
</feature>
<dbReference type="FunFam" id="2.10.110.10:FF:000040">
    <property type="entry name" value="LIM homeobox transcription factor 1 beta"/>
    <property type="match status" value="1"/>
</dbReference>
<dbReference type="SUPFAM" id="SSF57716">
    <property type="entry name" value="Glucocorticoid receptor-like (DNA-binding domain)"/>
    <property type="match status" value="2"/>
</dbReference>
<evidence type="ECO:0000256" key="5">
    <source>
        <dbReference type="ARBA" id="ARBA00022737"/>
    </source>
</evidence>
<organism evidence="23 24">
    <name type="scientific">Champsocephalus gunnari</name>
    <name type="common">Mackerel icefish</name>
    <dbReference type="NCBI Taxonomy" id="52237"/>
    <lineage>
        <taxon>Eukaryota</taxon>
        <taxon>Metazoa</taxon>
        <taxon>Chordata</taxon>
        <taxon>Craniata</taxon>
        <taxon>Vertebrata</taxon>
        <taxon>Euteleostomi</taxon>
        <taxon>Actinopterygii</taxon>
        <taxon>Neopterygii</taxon>
        <taxon>Teleostei</taxon>
        <taxon>Neoteleostei</taxon>
        <taxon>Acanthomorphata</taxon>
        <taxon>Eupercaria</taxon>
        <taxon>Perciformes</taxon>
        <taxon>Notothenioidei</taxon>
        <taxon>Channichthyidae</taxon>
        <taxon>Champsocephalus</taxon>
    </lineage>
</organism>
<dbReference type="CDD" id="cd00086">
    <property type="entry name" value="homeodomain"/>
    <property type="match status" value="1"/>
</dbReference>
<evidence type="ECO:0000256" key="10">
    <source>
        <dbReference type="ARBA" id="ARBA00023155"/>
    </source>
</evidence>
<evidence type="ECO:0000256" key="20">
    <source>
        <dbReference type="SAM" id="MobiDB-lite"/>
    </source>
</evidence>
<comment type="caution">
    <text evidence="23">The sequence shown here is derived from an EMBL/GenBank/DDBJ whole genome shotgun (WGS) entry which is preliminary data.</text>
</comment>